<evidence type="ECO:0000256" key="2">
    <source>
        <dbReference type="SAM" id="SignalP"/>
    </source>
</evidence>
<dbReference type="InterPro" id="IPR042100">
    <property type="entry name" value="Bug_dom1"/>
</dbReference>
<dbReference type="EMBL" id="CP001636">
    <property type="protein sequence ID" value="ACS22202.1"/>
    <property type="molecule type" value="Genomic_DNA"/>
</dbReference>
<dbReference type="STRING" id="543728.Vapar_5610"/>
<proteinExistence type="inferred from homology"/>
<comment type="similarity">
    <text evidence="1">Belongs to the UPF0065 (bug) family.</text>
</comment>
<feature type="signal peptide" evidence="2">
    <location>
        <begin position="1"/>
        <end position="34"/>
    </location>
</feature>
<dbReference type="CDD" id="cd07012">
    <property type="entry name" value="PBP2_Bug_TTT"/>
    <property type="match status" value="1"/>
</dbReference>
<evidence type="ECO:0000313" key="3">
    <source>
        <dbReference type="EMBL" id="ACS22202.1"/>
    </source>
</evidence>
<dbReference type="Pfam" id="PF03401">
    <property type="entry name" value="TctC"/>
    <property type="match status" value="1"/>
</dbReference>
<dbReference type="PANTHER" id="PTHR42928">
    <property type="entry name" value="TRICARBOXYLATE-BINDING PROTEIN"/>
    <property type="match status" value="1"/>
</dbReference>
<dbReference type="Gene3D" id="3.40.190.150">
    <property type="entry name" value="Bordetella uptake gene, domain 1"/>
    <property type="match status" value="1"/>
</dbReference>
<organism evidence="3">
    <name type="scientific">Variovorax paradoxus (strain S110)</name>
    <dbReference type="NCBI Taxonomy" id="543728"/>
    <lineage>
        <taxon>Bacteria</taxon>
        <taxon>Pseudomonadati</taxon>
        <taxon>Pseudomonadota</taxon>
        <taxon>Betaproteobacteria</taxon>
        <taxon>Burkholderiales</taxon>
        <taxon>Comamonadaceae</taxon>
        <taxon>Variovorax</taxon>
    </lineage>
</organism>
<dbReference type="InterPro" id="IPR005064">
    <property type="entry name" value="BUG"/>
</dbReference>
<dbReference type="HOGENOM" id="CLU_045683_0_0_4"/>
<feature type="chain" id="PRO_5002947522" description="LacI family transcriptional regulator" evidence="2">
    <location>
        <begin position="35"/>
        <end position="333"/>
    </location>
</feature>
<reference evidence="3" key="1">
    <citation type="submission" date="2009-06" db="EMBL/GenBank/DDBJ databases">
        <title>Complete sequence of chromosome 2 of Variovorax paradoxus S110.</title>
        <authorList>
            <consortium name="US DOE Joint Genome Institute"/>
            <person name="Lucas S."/>
            <person name="Copeland A."/>
            <person name="Lapidus A."/>
            <person name="Glavina del Rio T."/>
            <person name="Tice H."/>
            <person name="Bruce D."/>
            <person name="Goodwin L."/>
            <person name="Pitluck S."/>
            <person name="Chertkov O."/>
            <person name="Brettin T."/>
            <person name="Detter J.C."/>
            <person name="Han C."/>
            <person name="Larimer F."/>
            <person name="Land M."/>
            <person name="Hauser L."/>
            <person name="Kyrpides N."/>
            <person name="Ovchinnikova G."/>
            <person name="Orwin P."/>
            <person name="Leadbetter J.R."/>
            <person name="Spain J.C."/>
            <person name="Han J.I."/>
        </authorList>
    </citation>
    <scope>NUCLEOTIDE SEQUENCE</scope>
    <source>
        <strain evidence="3">S110</strain>
    </source>
</reference>
<sequence length="333" mass="34754" precursor="true">MKFSFRSKPTRRRALQVAACALLGGPLLCGTALADWPADKPIRIVVPFAAGGATDLLGRALAVELTKSLKQSVIVENRPGAGGNLGAQVVAMSSPDGYTLLLASGSMFTVNQFIYAKPGYTLNSFSLISKVASGPMVVTVNSDLPVKSTKELIAYAKERPAKISFASAGVGSQTHMAGESLADAAGLELLHVPYKGEGPAYGDLMAGTVHLAVANINAMSPLLKGGRLRALSVTGKERSPLLPNIPTTAEDGVPGFEYMAWFALAAPAGTPKAAIDRLLTEAKAAVAEPGMKRYLTEQGMSAAIVPPEPLKVEILGEASKWKALVEKKKLSAN</sequence>
<accession>C5CZ45</accession>
<dbReference type="SUPFAM" id="SSF53850">
    <property type="entry name" value="Periplasmic binding protein-like II"/>
    <property type="match status" value="1"/>
</dbReference>
<dbReference type="AlphaFoldDB" id="C5CZ45"/>
<gene>
    <name evidence="3" type="ordered locus">Vapar_5610</name>
</gene>
<keyword evidence="2" id="KW-0732">Signal</keyword>
<dbReference type="PIRSF" id="PIRSF017082">
    <property type="entry name" value="YflP"/>
    <property type="match status" value="1"/>
</dbReference>
<name>C5CZ45_VARPS</name>
<dbReference type="KEGG" id="vap:Vapar_5610"/>
<dbReference type="eggNOG" id="COG3181">
    <property type="taxonomic scope" value="Bacteria"/>
</dbReference>
<evidence type="ECO:0000256" key="1">
    <source>
        <dbReference type="ARBA" id="ARBA00006987"/>
    </source>
</evidence>
<evidence type="ECO:0008006" key="4">
    <source>
        <dbReference type="Google" id="ProtNLM"/>
    </source>
</evidence>
<dbReference type="Gene3D" id="3.40.190.10">
    <property type="entry name" value="Periplasmic binding protein-like II"/>
    <property type="match status" value="1"/>
</dbReference>
<dbReference type="PANTHER" id="PTHR42928:SF5">
    <property type="entry name" value="BLR1237 PROTEIN"/>
    <property type="match status" value="1"/>
</dbReference>
<protein>
    <recommendedName>
        <fullName evidence="4">LacI family transcriptional regulator</fullName>
    </recommendedName>
</protein>
<dbReference type="OrthoDB" id="8678477at2"/>